<name>A0ACA9KM82_9GLOM</name>
<comment type="caution">
    <text evidence="1">The sequence shown here is derived from an EMBL/GenBank/DDBJ whole genome shotgun (WGS) entry which is preliminary data.</text>
</comment>
<evidence type="ECO:0000313" key="1">
    <source>
        <dbReference type="EMBL" id="CAG8482205.1"/>
    </source>
</evidence>
<dbReference type="Proteomes" id="UP000789860">
    <property type="component" value="Unassembled WGS sequence"/>
</dbReference>
<dbReference type="EMBL" id="CAJVPM010002212">
    <property type="protein sequence ID" value="CAG8482205.1"/>
    <property type="molecule type" value="Genomic_DNA"/>
</dbReference>
<evidence type="ECO:0000313" key="2">
    <source>
        <dbReference type="Proteomes" id="UP000789860"/>
    </source>
</evidence>
<protein>
    <submittedName>
        <fullName evidence="1">430_t:CDS:1</fullName>
    </submittedName>
</protein>
<gene>
    <name evidence="1" type="ORF">SCALOS_LOCUS2468</name>
</gene>
<reference evidence="1" key="1">
    <citation type="submission" date="2021-06" db="EMBL/GenBank/DDBJ databases">
        <authorList>
            <person name="Kallberg Y."/>
            <person name="Tangrot J."/>
            <person name="Rosling A."/>
        </authorList>
    </citation>
    <scope>NUCLEOTIDE SEQUENCE</scope>
    <source>
        <strain evidence="1">AU212A</strain>
    </source>
</reference>
<accession>A0ACA9KM82</accession>
<organism evidence="1 2">
    <name type="scientific">Scutellospora calospora</name>
    <dbReference type="NCBI Taxonomy" id="85575"/>
    <lineage>
        <taxon>Eukaryota</taxon>
        <taxon>Fungi</taxon>
        <taxon>Fungi incertae sedis</taxon>
        <taxon>Mucoromycota</taxon>
        <taxon>Glomeromycotina</taxon>
        <taxon>Glomeromycetes</taxon>
        <taxon>Diversisporales</taxon>
        <taxon>Gigasporaceae</taxon>
        <taxon>Scutellospora</taxon>
    </lineage>
</organism>
<proteinExistence type="predicted"/>
<keyword evidence="2" id="KW-1185">Reference proteome</keyword>
<sequence length="370" mass="41906">MNSSNTLSYNKQSSVYYKEKYNSLSLPSPPPLPHESTLGGLFGISEVSPKFDTINNALFNSQQNEMANTFFPPIKYLLDSSTDNLDQVKKTESTNKKIPSHCLSRFSLSNTKSSPLKTNHIVSELIFDKSLTNIYKTFVNRHQNTFNNNNNPHPTQVTLKTDSSIINSPQPAPKPESYEFLSEKDIKLKTQELNTLTTHRSSQQRPRSGQTKRSGTSAPQRKRKGNSLSRVMADQGLLESVFNINVASNDIKSVRIPLQFDELMSNINALDLDNDVLEKISPEISWKGQPLSITHLPHNNVLHPTEARIVSILRLTPLQYLTGKYTLVSAAHRYAQRALPFKKSDAQKLLRIDVNKASKLWEFFNQVHWI</sequence>